<gene>
    <name evidence="6" type="ORF">RDI58_022504</name>
</gene>
<dbReference type="Gene3D" id="2.40.330.10">
    <property type="entry name" value="DNA-binding pseudobarrel domain"/>
    <property type="match status" value="1"/>
</dbReference>
<organism evidence="6 7">
    <name type="scientific">Solanum bulbocastanum</name>
    <name type="common">Wild potato</name>
    <dbReference type="NCBI Taxonomy" id="147425"/>
    <lineage>
        <taxon>Eukaryota</taxon>
        <taxon>Viridiplantae</taxon>
        <taxon>Streptophyta</taxon>
        <taxon>Embryophyta</taxon>
        <taxon>Tracheophyta</taxon>
        <taxon>Spermatophyta</taxon>
        <taxon>Magnoliopsida</taxon>
        <taxon>eudicotyledons</taxon>
        <taxon>Gunneridae</taxon>
        <taxon>Pentapetalae</taxon>
        <taxon>asterids</taxon>
        <taxon>lamiids</taxon>
        <taxon>Solanales</taxon>
        <taxon>Solanaceae</taxon>
        <taxon>Solanoideae</taxon>
        <taxon>Solaneae</taxon>
        <taxon>Solanum</taxon>
    </lineage>
</organism>
<sequence>MASRKTKVIEDQEDNSTIKKLRTGSLHINDCKLSGSIKNVCEMKECNEESNGIVLDPEDRTTYILNEKSDQLTKSRSANGLQLPGKEVREKLLPHISAPTLGEAKHVILVDHQGQEWNMLLVCQNEDVYFLKRHWYDYADVYNLAVSDTVVIERIMKQQVKEDLDFAAVSEIGDHDWDTIFPPNSTWQIEQVNTINAEDVEEQTEIKDIGKVEVVVVM</sequence>
<dbReference type="GO" id="GO:0005634">
    <property type="term" value="C:nucleus"/>
    <property type="evidence" value="ECO:0007669"/>
    <property type="project" value="UniProtKB-SubCell"/>
</dbReference>
<dbReference type="InterPro" id="IPR015300">
    <property type="entry name" value="DNA-bd_pseudobarrel_sf"/>
</dbReference>
<evidence type="ECO:0008006" key="8">
    <source>
        <dbReference type="Google" id="ProtNLM"/>
    </source>
</evidence>
<evidence type="ECO:0000313" key="7">
    <source>
        <dbReference type="Proteomes" id="UP001371456"/>
    </source>
</evidence>
<name>A0AAN8T267_SOLBU</name>
<evidence type="ECO:0000256" key="2">
    <source>
        <dbReference type="ARBA" id="ARBA00023015"/>
    </source>
</evidence>
<protein>
    <recommendedName>
        <fullName evidence="8">TF-B3 domain-containing protein</fullName>
    </recommendedName>
</protein>
<comment type="caution">
    <text evidence="6">The sequence shown here is derived from an EMBL/GenBank/DDBJ whole genome shotgun (WGS) entry which is preliminary data.</text>
</comment>
<dbReference type="CDD" id="cd10017">
    <property type="entry name" value="B3_DNA"/>
    <property type="match status" value="1"/>
</dbReference>
<dbReference type="InterPro" id="IPR003340">
    <property type="entry name" value="B3_DNA-bd"/>
</dbReference>
<dbReference type="EMBL" id="JBANQN010000009">
    <property type="protein sequence ID" value="KAK6780320.1"/>
    <property type="molecule type" value="Genomic_DNA"/>
</dbReference>
<reference evidence="6 7" key="1">
    <citation type="submission" date="2024-02" db="EMBL/GenBank/DDBJ databases">
        <title>de novo genome assembly of Solanum bulbocastanum strain 11H21.</title>
        <authorList>
            <person name="Hosaka A.J."/>
        </authorList>
    </citation>
    <scope>NUCLEOTIDE SEQUENCE [LARGE SCALE GENOMIC DNA]</scope>
    <source>
        <tissue evidence="6">Young leaves</tissue>
    </source>
</reference>
<accession>A0AAN8T267</accession>
<evidence type="ECO:0000256" key="4">
    <source>
        <dbReference type="ARBA" id="ARBA00023163"/>
    </source>
</evidence>
<evidence type="ECO:0000256" key="3">
    <source>
        <dbReference type="ARBA" id="ARBA00023125"/>
    </source>
</evidence>
<proteinExistence type="predicted"/>
<evidence type="ECO:0000313" key="6">
    <source>
        <dbReference type="EMBL" id="KAK6780320.1"/>
    </source>
</evidence>
<dbReference type="AlphaFoldDB" id="A0AAN8T267"/>
<evidence type="ECO:0000256" key="5">
    <source>
        <dbReference type="ARBA" id="ARBA00023242"/>
    </source>
</evidence>
<keyword evidence="3" id="KW-0238">DNA-binding</keyword>
<comment type="subcellular location">
    <subcellularLocation>
        <location evidence="1">Nucleus</location>
    </subcellularLocation>
</comment>
<dbReference type="SUPFAM" id="SSF101936">
    <property type="entry name" value="DNA-binding pseudobarrel domain"/>
    <property type="match status" value="1"/>
</dbReference>
<evidence type="ECO:0000256" key="1">
    <source>
        <dbReference type="ARBA" id="ARBA00004123"/>
    </source>
</evidence>
<keyword evidence="5" id="KW-0539">Nucleus</keyword>
<dbReference type="Proteomes" id="UP001371456">
    <property type="component" value="Unassembled WGS sequence"/>
</dbReference>
<keyword evidence="7" id="KW-1185">Reference proteome</keyword>
<keyword evidence="4" id="KW-0804">Transcription</keyword>
<dbReference type="GO" id="GO:0003677">
    <property type="term" value="F:DNA binding"/>
    <property type="evidence" value="ECO:0007669"/>
    <property type="project" value="UniProtKB-KW"/>
</dbReference>
<keyword evidence="2" id="KW-0805">Transcription regulation</keyword>